<protein>
    <submittedName>
        <fullName evidence="1">Uncharacterized protein</fullName>
    </submittedName>
</protein>
<evidence type="ECO:0000313" key="3">
    <source>
        <dbReference type="Proteomes" id="UP000494102"/>
    </source>
</evidence>
<dbReference type="AlphaFoldDB" id="A0A6J4ZYI7"/>
<accession>A0A6J4ZYI7</accession>
<evidence type="ECO:0000313" key="2">
    <source>
        <dbReference type="EMBL" id="CAB4047238.1"/>
    </source>
</evidence>
<evidence type="ECO:0000313" key="4">
    <source>
        <dbReference type="Proteomes" id="UP000494249"/>
    </source>
</evidence>
<reference evidence="3 4" key="1">
    <citation type="submission" date="2020-04" db="EMBL/GenBank/DDBJ databases">
        <authorList>
            <person name="De Canck E."/>
        </authorList>
    </citation>
    <scope>NUCLEOTIDE SEQUENCE [LARGE SCALE GENOMIC DNA]</scope>
    <source>
        <strain evidence="1 4">LMG 22037</strain>
        <strain evidence="2 3">LMG 9964</strain>
    </source>
</reference>
<evidence type="ECO:0000313" key="1">
    <source>
        <dbReference type="EMBL" id="CAB3639675.1"/>
    </source>
</evidence>
<dbReference type="EMBL" id="CADIKB010000001">
    <property type="protein sequence ID" value="CAB3639675.1"/>
    <property type="molecule type" value="Genomic_DNA"/>
</dbReference>
<organism evidence="1 4">
    <name type="scientific">Paraburkholderia phenoliruptrix</name>
    <dbReference type="NCBI Taxonomy" id="252970"/>
    <lineage>
        <taxon>Bacteria</taxon>
        <taxon>Pseudomonadati</taxon>
        <taxon>Pseudomonadota</taxon>
        <taxon>Betaproteobacteria</taxon>
        <taxon>Burkholderiales</taxon>
        <taxon>Burkholderiaceae</taxon>
        <taxon>Paraburkholderia</taxon>
    </lineage>
</organism>
<proteinExistence type="predicted"/>
<dbReference type="EMBL" id="CADILN010000001">
    <property type="protein sequence ID" value="CAB4047238.1"/>
    <property type="molecule type" value="Genomic_DNA"/>
</dbReference>
<dbReference type="Proteomes" id="UP000494249">
    <property type="component" value="Unassembled WGS sequence"/>
</dbReference>
<sequence length="53" mass="5418">MGCALANRECRTACGGRSALERASRDTRTGCAGVSADSLTIVENEAESNLSVG</sequence>
<name>A0A6J4ZYI7_9BURK</name>
<dbReference type="Proteomes" id="UP000494102">
    <property type="component" value="Unassembled WGS sequence"/>
</dbReference>
<gene>
    <name evidence="1" type="ORF">LMG22037_00166</name>
    <name evidence="2" type="ORF">LMG9964_00870</name>
</gene>